<evidence type="ECO:0000313" key="2">
    <source>
        <dbReference type="Proteomes" id="UP000253209"/>
    </source>
</evidence>
<keyword evidence="2" id="KW-1185">Reference proteome</keyword>
<organism evidence="1 2">
    <name type="scientific">Mucilaginibacter hurinus</name>
    <dbReference type="NCBI Taxonomy" id="2201324"/>
    <lineage>
        <taxon>Bacteria</taxon>
        <taxon>Pseudomonadati</taxon>
        <taxon>Bacteroidota</taxon>
        <taxon>Sphingobacteriia</taxon>
        <taxon>Sphingobacteriales</taxon>
        <taxon>Sphingobacteriaceae</taxon>
        <taxon>Mucilaginibacter</taxon>
    </lineage>
</organism>
<evidence type="ECO:0000313" key="1">
    <source>
        <dbReference type="EMBL" id="RCH55358.1"/>
    </source>
</evidence>
<dbReference type="InterPro" id="IPR023296">
    <property type="entry name" value="Glyco_hydro_beta-prop_sf"/>
</dbReference>
<dbReference type="Proteomes" id="UP000253209">
    <property type="component" value="Unassembled WGS sequence"/>
</dbReference>
<dbReference type="PROSITE" id="PS51257">
    <property type="entry name" value="PROKAR_LIPOPROTEIN"/>
    <property type="match status" value="1"/>
</dbReference>
<dbReference type="AlphaFoldDB" id="A0A367GQK8"/>
<dbReference type="Pfam" id="PF16396">
    <property type="entry name" value="DUF5005"/>
    <property type="match status" value="1"/>
</dbReference>
<proteinExistence type="predicted"/>
<dbReference type="Gene3D" id="2.60.40.2340">
    <property type="match status" value="1"/>
</dbReference>
<evidence type="ECO:0008006" key="3">
    <source>
        <dbReference type="Google" id="ProtNLM"/>
    </source>
</evidence>
<dbReference type="Gene3D" id="2.115.10.20">
    <property type="entry name" value="Glycosyl hydrolase domain, family 43"/>
    <property type="match status" value="1"/>
</dbReference>
<accession>A0A367GQK8</accession>
<dbReference type="EMBL" id="QGDC01000004">
    <property type="protein sequence ID" value="RCH55358.1"/>
    <property type="molecule type" value="Genomic_DNA"/>
</dbReference>
<name>A0A367GQK8_9SPHI</name>
<reference evidence="1 2" key="1">
    <citation type="submission" date="2018-05" db="EMBL/GenBank/DDBJ databases">
        <title>Mucilaginibacter hurinus sp. nov., isolated from briquette warehouse soil.</title>
        <authorList>
            <person name="Choi L."/>
        </authorList>
    </citation>
    <scope>NUCLEOTIDE SEQUENCE [LARGE SCALE GENOMIC DNA]</scope>
    <source>
        <strain evidence="1 2">ZR32</strain>
    </source>
</reference>
<dbReference type="SUPFAM" id="SSF75005">
    <property type="entry name" value="Arabinanase/levansucrase/invertase"/>
    <property type="match status" value="1"/>
</dbReference>
<protein>
    <recommendedName>
        <fullName evidence="3">DUF4185 domain-containing protein</fullName>
    </recommendedName>
</protein>
<dbReference type="InterPro" id="IPR032169">
    <property type="entry name" value="DUF5005"/>
</dbReference>
<gene>
    <name evidence="1" type="ORF">DJ568_09260</name>
</gene>
<sequence>MIIRCIIRDFCINMSKYIIALACLSITIASCKKRNENPAKSAGNNILSFTINNSQVGEAVLNADSATIRIFVKQGTDLTTIKPEIRVADKASISPASGQQVNLLPDSVITYTVTAESGATQKWQVQVKIYPKPNLASYKPDVKPDSVFQGYFTRYNGWNSGDGAQSILLPDGRTVWMFGDSFVGEVNPDRTRVNNKTWFINNVMMIQQGSEFTTHHGGTSDKPTALFVPDNPKRFYWARHGFVDGNELYLTLMELEKVKVNGRDELAHHADKMAVLSLPDMRYIKMLDIPYRNGISYGDRCFSDGNYNYMFGQKGNGWNNYLYIARAAAGKAKDTWEFFAGDKGWVKDMSSATTIKMATHISSAPTLINRNGRYYMIIHRNFFSNDILMFRADKPEGPYTDEVKLYTTTDADNSYLAIGHPQFMEGNRLLIGYSVAGDIFKSYKNVDICVPKFIRVTLPE</sequence>
<comment type="caution">
    <text evidence="1">The sequence shown here is derived from an EMBL/GenBank/DDBJ whole genome shotgun (WGS) entry which is preliminary data.</text>
</comment>